<evidence type="ECO:0000313" key="3">
    <source>
        <dbReference type="EMBL" id="GAA4464370.1"/>
    </source>
</evidence>
<dbReference type="Pfam" id="PF14559">
    <property type="entry name" value="TPR_19"/>
    <property type="match status" value="1"/>
</dbReference>
<evidence type="ECO:0000256" key="2">
    <source>
        <dbReference type="SAM" id="MobiDB-lite"/>
    </source>
</evidence>
<keyword evidence="4" id="KW-1185">Reference proteome</keyword>
<evidence type="ECO:0000256" key="1">
    <source>
        <dbReference type="PROSITE-ProRule" id="PRU00339"/>
    </source>
</evidence>
<reference evidence="4" key="1">
    <citation type="journal article" date="2019" name="Int. J. Syst. Evol. Microbiol.">
        <title>The Global Catalogue of Microorganisms (GCM) 10K type strain sequencing project: providing services to taxonomists for standard genome sequencing and annotation.</title>
        <authorList>
            <consortium name="The Broad Institute Genomics Platform"/>
            <consortium name="The Broad Institute Genome Sequencing Center for Infectious Disease"/>
            <person name="Wu L."/>
            <person name="Ma J."/>
        </authorList>
    </citation>
    <scope>NUCLEOTIDE SEQUENCE [LARGE SCALE GENOMIC DNA]</scope>
    <source>
        <strain evidence="4">JCM 17759</strain>
    </source>
</reference>
<feature type="region of interest" description="Disordered" evidence="2">
    <location>
        <begin position="1"/>
        <end position="57"/>
    </location>
</feature>
<feature type="repeat" description="TPR" evidence="1">
    <location>
        <begin position="101"/>
        <end position="134"/>
    </location>
</feature>
<dbReference type="InterPro" id="IPR011990">
    <property type="entry name" value="TPR-like_helical_dom_sf"/>
</dbReference>
<evidence type="ECO:0008006" key="5">
    <source>
        <dbReference type="Google" id="ProtNLM"/>
    </source>
</evidence>
<sequence>MRIGMSQPTEPSDQEPSTSSSADDPAGRTAAAALPSDSRPSAAAAANPMDGGQWRPVRPEELLRKNMPADATPSEPQDNPKLIRQRRQELEVHLRSCPTDQNAFRELAAIYRKEDRPHEAKRVLTEAVRIFPEDMSLLWELEEAKLARSLQQYREVSDLAGRLKTTEVEREMKRSREDWAYRRIEVCDARLARDPSLRHLRLVLAEAYIDSEQHDKAIQVIDELVEFDEFSPQAYLLKGKCLLSLGQDVQAMAALRAAGLRRAVVGPLPIRFAALKLLCETAERLGLDLTLEHYKRHLAIVEQDLVKHSAAAKKKHAN</sequence>
<feature type="compositionally biased region" description="Low complexity" evidence="2">
    <location>
        <begin position="22"/>
        <end position="48"/>
    </location>
</feature>
<name>A0ABP8NB38_9BACT</name>
<organism evidence="3 4">
    <name type="scientific">Novipirellula rosea</name>
    <dbReference type="NCBI Taxonomy" id="1031540"/>
    <lineage>
        <taxon>Bacteria</taxon>
        <taxon>Pseudomonadati</taxon>
        <taxon>Planctomycetota</taxon>
        <taxon>Planctomycetia</taxon>
        <taxon>Pirellulales</taxon>
        <taxon>Pirellulaceae</taxon>
        <taxon>Novipirellula</taxon>
    </lineage>
</organism>
<keyword evidence="1" id="KW-0802">TPR repeat</keyword>
<gene>
    <name evidence="3" type="ORF">GCM10023156_50800</name>
</gene>
<protein>
    <recommendedName>
        <fullName evidence="5">Tetratricopeptide repeat protein</fullName>
    </recommendedName>
</protein>
<comment type="caution">
    <text evidence="3">The sequence shown here is derived from an EMBL/GenBank/DDBJ whole genome shotgun (WGS) entry which is preliminary data.</text>
</comment>
<dbReference type="PROSITE" id="PS50005">
    <property type="entry name" value="TPR"/>
    <property type="match status" value="1"/>
</dbReference>
<dbReference type="Proteomes" id="UP001500840">
    <property type="component" value="Unassembled WGS sequence"/>
</dbReference>
<proteinExistence type="predicted"/>
<dbReference type="EMBL" id="BAABGA010000068">
    <property type="protein sequence ID" value="GAA4464370.1"/>
    <property type="molecule type" value="Genomic_DNA"/>
</dbReference>
<evidence type="ECO:0000313" key="4">
    <source>
        <dbReference type="Proteomes" id="UP001500840"/>
    </source>
</evidence>
<accession>A0ABP8NB38</accession>
<feature type="compositionally biased region" description="Polar residues" evidence="2">
    <location>
        <begin position="1"/>
        <end position="21"/>
    </location>
</feature>
<dbReference type="InterPro" id="IPR019734">
    <property type="entry name" value="TPR_rpt"/>
</dbReference>
<dbReference type="SUPFAM" id="SSF48452">
    <property type="entry name" value="TPR-like"/>
    <property type="match status" value="1"/>
</dbReference>
<dbReference type="Gene3D" id="1.25.40.10">
    <property type="entry name" value="Tetratricopeptide repeat domain"/>
    <property type="match status" value="1"/>
</dbReference>